<dbReference type="PROSITE" id="PS50931">
    <property type="entry name" value="HTH_LYSR"/>
    <property type="match status" value="1"/>
</dbReference>
<dbReference type="Gene3D" id="3.40.190.290">
    <property type="match status" value="1"/>
</dbReference>
<dbReference type="Proteomes" id="UP000838100">
    <property type="component" value="Unassembled WGS sequence"/>
</dbReference>
<dbReference type="Gene3D" id="1.10.10.10">
    <property type="entry name" value="Winged helix-like DNA-binding domain superfamily/Winged helix DNA-binding domain"/>
    <property type="match status" value="1"/>
</dbReference>
<feature type="domain" description="HTH lysR-type" evidence="5">
    <location>
        <begin position="5"/>
        <end position="62"/>
    </location>
</feature>
<evidence type="ECO:0000256" key="4">
    <source>
        <dbReference type="ARBA" id="ARBA00023163"/>
    </source>
</evidence>
<protein>
    <submittedName>
        <fullName evidence="6">HTH-type transcriptional regulator PgrR</fullName>
    </submittedName>
</protein>
<dbReference type="Pfam" id="PF03466">
    <property type="entry name" value="LysR_substrate"/>
    <property type="match status" value="1"/>
</dbReference>
<dbReference type="InterPro" id="IPR005119">
    <property type="entry name" value="LysR_subst-bd"/>
</dbReference>
<organism evidence="6 7">
    <name type="scientific">Sinobacterium norvegicum</name>
    <dbReference type="NCBI Taxonomy" id="1641715"/>
    <lineage>
        <taxon>Bacteria</taxon>
        <taxon>Pseudomonadati</taxon>
        <taxon>Pseudomonadota</taxon>
        <taxon>Gammaproteobacteria</taxon>
        <taxon>Cellvibrionales</taxon>
        <taxon>Spongiibacteraceae</taxon>
        <taxon>Sinobacterium</taxon>
    </lineage>
</organism>
<dbReference type="PRINTS" id="PR00039">
    <property type="entry name" value="HTHLYSR"/>
</dbReference>
<dbReference type="CDD" id="cd08422">
    <property type="entry name" value="PBP2_CrgA_like"/>
    <property type="match status" value="1"/>
</dbReference>
<gene>
    <name evidence="6" type="primary">pgrR</name>
    <name evidence="6" type="ORF">SIN8267_01439</name>
</gene>
<dbReference type="PANTHER" id="PTHR30537:SF5">
    <property type="entry name" value="HTH-TYPE TRANSCRIPTIONAL ACTIVATOR TTDR-RELATED"/>
    <property type="match status" value="1"/>
</dbReference>
<keyword evidence="4" id="KW-0804">Transcription</keyword>
<comment type="similarity">
    <text evidence="1">Belongs to the LysR transcriptional regulatory family.</text>
</comment>
<evidence type="ECO:0000259" key="5">
    <source>
        <dbReference type="PROSITE" id="PS50931"/>
    </source>
</evidence>
<dbReference type="InterPro" id="IPR058163">
    <property type="entry name" value="LysR-type_TF_proteobact-type"/>
</dbReference>
<name>A0ABM9ADP7_9GAMM</name>
<dbReference type="InterPro" id="IPR036388">
    <property type="entry name" value="WH-like_DNA-bd_sf"/>
</dbReference>
<dbReference type="Pfam" id="PF00126">
    <property type="entry name" value="HTH_1"/>
    <property type="match status" value="1"/>
</dbReference>
<evidence type="ECO:0000313" key="7">
    <source>
        <dbReference type="Proteomes" id="UP000838100"/>
    </source>
</evidence>
<evidence type="ECO:0000256" key="2">
    <source>
        <dbReference type="ARBA" id="ARBA00023015"/>
    </source>
</evidence>
<dbReference type="SUPFAM" id="SSF53850">
    <property type="entry name" value="Periplasmic binding protein-like II"/>
    <property type="match status" value="1"/>
</dbReference>
<evidence type="ECO:0000313" key="6">
    <source>
        <dbReference type="EMBL" id="CAH0991336.1"/>
    </source>
</evidence>
<dbReference type="SUPFAM" id="SSF46785">
    <property type="entry name" value="Winged helix' DNA-binding domain"/>
    <property type="match status" value="1"/>
</dbReference>
<evidence type="ECO:0000256" key="3">
    <source>
        <dbReference type="ARBA" id="ARBA00023125"/>
    </source>
</evidence>
<keyword evidence="7" id="KW-1185">Reference proteome</keyword>
<evidence type="ECO:0000256" key="1">
    <source>
        <dbReference type="ARBA" id="ARBA00009437"/>
    </source>
</evidence>
<proteinExistence type="inferred from homology"/>
<dbReference type="EMBL" id="CAKLPX010000001">
    <property type="protein sequence ID" value="CAH0991336.1"/>
    <property type="molecule type" value="Genomic_DNA"/>
</dbReference>
<accession>A0ABM9ADP7</accession>
<sequence>MERQLPLADIRAFVTIAQCGSFTKAAEQLSVSRAHLSRQLNQLEANLGAQLLVRTTRSQRLTAVGQRFYQRCQRSLQDIEQAIDTVFEDSEQLAGDIAINCVGGVIGENIVASLLAQFQQQYPDIRLSLDLTSPRVDLINQEVDLVIRMGALQDSSLIARKLCDIEITCVASPQYLAQAAVLTSPAQLDQHRCITGTVKQWRFYHQKKTEKQEVTLTPVFECKNGNAMIAAALQHLGIIRLPKPHCQREIDDGQLVEVFDDWHIQSVPLYLLYSQKHYQPLRLQRLIDFLCHEFQQPNT</sequence>
<keyword evidence="2" id="KW-0805">Transcription regulation</keyword>
<dbReference type="InterPro" id="IPR036390">
    <property type="entry name" value="WH_DNA-bd_sf"/>
</dbReference>
<comment type="caution">
    <text evidence="6">The sequence shown here is derived from an EMBL/GenBank/DDBJ whole genome shotgun (WGS) entry which is preliminary data.</text>
</comment>
<dbReference type="RefSeq" id="WP_237443990.1">
    <property type="nucleotide sequence ID" value="NZ_CAKLPX010000001.1"/>
</dbReference>
<keyword evidence="3" id="KW-0238">DNA-binding</keyword>
<dbReference type="InterPro" id="IPR000847">
    <property type="entry name" value="LysR_HTH_N"/>
</dbReference>
<dbReference type="PANTHER" id="PTHR30537">
    <property type="entry name" value="HTH-TYPE TRANSCRIPTIONAL REGULATOR"/>
    <property type="match status" value="1"/>
</dbReference>
<reference evidence="6" key="1">
    <citation type="submission" date="2021-12" db="EMBL/GenBank/DDBJ databases">
        <authorList>
            <person name="Rodrigo-Torres L."/>
            <person name="Arahal R. D."/>
            <person name="Lucena T."/>
        </authorList>
    </citation>
    <scope>NUCLEOTIDE SEQUENCE</scope>
    <source>
        <strain evidence="6">CECT 8267</strain>
    </source>
</reference>